<dbReference type="AlphaFoldDB" id="A0A9W6XFT0"/>
<evidence type="ECO:0000313" key="3">
    <source>
        <dbReference type="Proteomes" id="UP001165083"/>
    </source>
</evidence>
<reference evidence="2" key="1">
    <citation type="submission" date="2023-04" db="EMBL/GenBank/DDBJ databases">
        <title>Phytophthora lilii NBRC 32176.</title>
        <authorList>
            <person name="Ichikawa N."/>
            <person name="Sato H."/>
            <person name="Tonouchi N."/>
        </authorList>
    </citation>
    <scope>NUCLEOTIDE SEQUENCE</scope>
    <source>
        <strain evidence="2">NBRC 32176</strain>
    </source>
</reference>
<evidence type="ECO:0000256" key="1">
    <source>
        <dbReference type="SAM" id="MobiDB-lite"/>
    </source>
</evidence>
<gene>
    <name evidence="2" type="ORF">Plil01_001581400</name>
</gene>
<protein>
    <submittedName>
        <fullName evidence="2">Unnamed protein product</fullName>
    </submittedName>
</protein>
<organism evidence="2 3">
    <name type="scientific">Phytophthora lilii</name>
    <dbReference type="NCBI Taxonomy" id="2077276"/>
    <lineage>
        <taxon>Eukaryota</taxon>
        <taxon>Sar</taxon>
        <taxon>Stramenopiles</taxon>
        <taxon>Oomycota</taxon>
        <taxon>Peronosporomycetes</taxon>
        <taxon>Peronosporales</taxon>
        <taxon>Peronosporaceae</taxon>
        <taxon>Phytophthora</taxon>
    </lineage>
</organism>
<evidence type="ECO:0000313" key="2">
    <source>
        <dbReference type="EMBL" id="GMF37576.1"/>
    </source>
</evidence>
<name>A0A9W6XFT0_9STRA</name>
<feature type="region of interest" description="Disordered" evidence="1">
    <location>
        <begin position="19"/>
        <end position="46"/>
    </location>
</feature>
<dbReference type="Proteomes" id="UP001165083">
    <property type="component" value="Unassembled WGS sequence"/>
</dbReference>
<accession>A0A9W6XFT0</accession>
<proteinExistence type="predicted"/>
<keyword evidence="3" id="KW-1185">Reference proteome</keyword>
<sequence>MSSELVGSPCEALNESFESLSLPSMPSSSGPMKSVRSLSSRSSPSPWGVASMTYESFGSLGVGIAVSEYEAGSGGGNDGEDS</sequence>
<comment type="caution">
    <text evidence="2">The sequence shown here is derived from an EMBL/GenBank/DDBJ whole genome shotgun (WGS) entry which is preliminary data.</text>
</comment>
<dbReference type="EMBL" id="BSXW01001555">
    <property type="protein sequence ID" value="GMF37576.1"/>
    <property type="molecule type" value="Genomic_DNA"/>
</dbReference>